<dbReference type="EMBL" id="QXGH01000049">
    <property type="protein sequence ID" value="RHW23367.1"/>
    <property type="molecule type" value="Genomic_DNA"/>
</dbReference>
<evidence type="ECO:0000256" key="1">
    <source>
        <dbReference type="SAM" id="MobiDB-lite"/>
    </source>
</evidence>
<comment type="caution">
    <text evidence="2">The sequence shown here is derived from an EMBL/GenBank/DDBJ whole genome shotgun (WGS) entry which is preliminary data.</text>
</comment>
<evidence type="ECO:0000313" key="2">
    <source>
        <dbReference type="EMBL" id="RHW23367.1"/>
    </source>
</evidence>
<dbReference type="AlphaFoldDB" id="A0A417XT20"/>
<protein>
    <submittedName>
        <fullName evidence="2">Uncharacterized protein</fullName>
    </submittedName>
</protein>
<feature type="region of interest" description="Disordered" evidence="1">
    <location>
        <begin position="167"/>
        <end position="237"/>
    </location>
</feature>
<dbReference type="RefSeq" id="WP_118928998.1">
    <property type="nucleotide sequence ID" value="NZ_QXGH01000049.1"/>
</dbReference>
<dbReference type="InterPro" id="IPR045538">
    <property type="entry name" value="CIS_TMP"/>
</dbReference>
<dbReference type="Pfam" id="PF19268">
    <property type="entry name" value="CIS_TMP"/>
    <property type="match status" value="1"/>
</dbReference>
<feature type="compositionally biased region" description="Low complexity" evidence="1">
    <location>
        <begin position="91"/>
        <end position="100"/>
    </location>
</feature>
<proteinExistence type="predicted"/>
<feature type="region of interest" description="Disordered" evidence="1">
    <location>
        <begin position="79"/>
        <end position="109"/>
    </location>
</feature>
<feature type="compositionally biased region" description="Pro residues" evidence="1">
    <location>
        <begin position="203"/>
        <end position="216"/>
    </location>
</feature>
<keyword evidence="3" id="KW-1185">Reference proteome</keyword>
<reference evidence="2 3" key="1">
    <citation type="submission" date="2018-09" db="EMBL/GenBank/DDBJ databases">
        <title>Genome sequencing of Nocardioides immobilis CCTCC AB 2017083 for comparison to Nocardioides silvaticus.</title>
        <authorList>
            <person name="Li C."/>
            <person name="Wang G."/>
        </authorList>
    </citation>
    <scope>NUCLEOTIDE SEQUENCE [LARGE SCALE GENOMIC DNA]</scope>
    <source>
        <strain evidence="2 3">CCTCC AB 2017083</strain>
    </source>
</reference>
<dbReference type="Proteomes" id="UP000283644">
    <property type="component" value="Unassembled WGS sequence"/>
</dbReference>
<feature type="compositionally biased region" description="Low complexity" evidence="1">
    <location>
        <begin position="219"/>
        <end position="236"/>
    </location>
</feature>
<dbReference type="OrthoDB" id="4869299at2"/>
<gene>
    <name evidence="2" type="ORF">D0Z08_30215</name>
</gene>
<accession>A0A417XT20</accession>
<organism evidence="2 3">
    <name type="scientific">Nocardioides immobilis</name>
    <dbReference type="NCBI Taxonomy" id="2049295"/>
    <lineage>
        <taxon>Bacteria</taxon>
        <taxon>Bacillati</taxon>
        <taxon>Actinomycetota</taxon>
        <taxon>Actinomycetes</taxon>
        <taxon>Propionibacteriales</taxon>
        <taxon>Nocardioidaceae</taxon>
        <taxon>Nocardioides</taxon>
    </lineage>
</organism>
<name>A0A417XT20_9ACTN</name>
<sequence>MTDVAVDRLRIRGPGARRLAAVAGRELPAALERALGDVADLRLETITVRLDLDPDEYDDATLAVLWADAIRVQVLGAAGRTSGSPAGGTPGARTPAGPTSWFPSPTGSPEDVAAAAADWLARPRAVEHLVPRALLLLARPDVAAVALLLGDASWSRLVTRLRATLSAPARSAPPAGTPVDGSVESTRRPPTSSEDARGELPTPRGPSDPALPPVPTFDPAAEPSAPGGAPAPDLAGLRGHLDTLGDLVDENAGQVDLTTVTRAAGLALLWPWLADVCREALRSAPAGEPHRLRAHILARLADPEDGGLLEDPLVRLLAGVPDGDQVTVPALDPCLPTVDECAERALAAFAGLLPGFASSSPRFVRDQWVRRLGLLDATTTPARLAAATHPLDVLLPKLPYPVALFKLPWSPPVSVRFRP</sequence>
<evidence type="ECO:0000313" key="3">
    <source>
        <dbReference type="Proteomes" id="UP000283644"/>
    </source>
</evidence>